<name>A0A853F5G0_9GAMM</name>
<evidence type="ECO:0000256" key="1">
    <source>
        <dbReference type="SAM" id="Phobius"/>
    </source>
</evidence>
<evidence type="ECO:0000256" key="2">
    <source>
        <dbReference type="SAM" id="SignalP"/>
    </source>
</evidence>
<proteinExistence type="predicted"/>
<accession>A0A853F5G0</accession>
<reference evidence="3 4" key="1">
    <citation type="submission" date="2020-05" db="EMBL/GenBank/DDBJ databases">
        <title>Horizontal transmission and recombination maintain forever young bacterial symbiont genomes.</title>
        <authorList>
            <person name="Russell S.L."/>
            <person name="Pepper-Tunick E."/>
            <person name="Svedberg J."/>
            <person name="Byrne A."/>
            <person name="Ruelas Castillo J."/>
            <person name="Vollmers C."/>
            <person name="Beinart R.A."/>
            <person name="Corbett-Detig R."/>
        </authorList>
    </citation>
    <scope>NUCLEOTIDE SEQUENCE [LARGE SCALE GENOMIC DNA]</scope>
    <source>
        <strain evidence="3">455</strain>
    </source>
</reference>
<comment type="caution">
    <text evidence="3">The sequence shown here is derived from an EMBL/GenBank/DDBJ whole genome shotgun (WGS) entry which is preliminary data.</text>
</comment>
<sequence length="90" mass="9735">MKKLIIVIVSMLFSVAAFAHSGHSPLEFISAIEAAKHYFSSSYHIGTILAISMVFIVSAVILHKRRQILSTMLMVAGLFGSILGMGLLLS</sequence>
<feature type="signal peptide" evidence="2">
    <location>
        <begin position="1"/>
        <end position="19"/>
    </location>
</feature>
<keyword evidence="2" id="KW-0732">Signal</keyword>
<keyword evidence="1" id="KW-1133">Transmembrane helix</keyword>
<evidence type="ECO:0000313" key="4">
    <source>
        <dbReference type="Proteomes" id="UP000568751"/>
    </source>
</evidence>
<feature type="transmembrane region" description="Helical" evidence="1">
    <location>
        <begin position="43"/>
        <end position="62"/>
    </location>
</feature>
<evidence type="ECO:0000313" key="3">
    <source>
        <dbReference type="EMBL" id="NYT27470.1"/>
    </source>
</evidence>
<dbReference type="AlphaFoldDB" id="A0A853F5G0"/>
<gene>
    <name evidence="3" type="ORF">H0A76_05950</name>
</gene>
<keyword evidence="1" id="KW-0812">Transmembrane</keyword>
<keyword evidence="1" id="KW-0472">Membrane</keyword>
<feature type="transmembrane region" description="Helical" evidence="1">
    <location>
        <begin position="69"/>
        <end position="89"/>
    </location>
</feature>
<dbReference type="Proteomes" id="UP000568751">
    <property type="component" value="Unassembled WGS sequence"/>
</dbReference>
<dbReference type="EMBL" id="JACCHT010000001">
    <property type="protein sequence ID" value="NYT27470.1"/>
    <property type="molecule type" value="Genomic_DNA"/>
</dbReference>
<feature type="chain" id="PRO_5032553660" evidence="2">
    <location>
        <begin position="20"/>
        <end position="90"/>
    </location>
</feature>
<organism evidence="3 4">
    <name type="scientific">Candidatus Thiodubiliella endoseptemdiera</name>
    <dbReference type="NCBI Taxonomy" id="2738886"/>
    <lineage>
        <taxon>Bacteria</taxon>
        <taxon>Pseudomonadati</taxon>
        <taxon>Pseudomonadota</taxon>
        <taxon>Gammaproteobacteria</taxon>
        <taxon>Candidatus Pseudothioglobaceae</taxon>
        <taxon>Candidatus Thiodubiliella</taxon>
    </lineage>
</organism>
<protein>
    <submittedName>
        <fullName evidence="3">Uncharacterized protein</fullName>
    </submittedName>
</protein>